<evidence type="ECO:0000313" key="3">
    <source>
        <dbReference type="Proteomes" id="UP001229773"/>
    </source>
</evidence>
<evidence type="ECO:0000256" key="1">
    <source>
        <dbReference type="SAM" id="SignalP"/>
    </source>
</evidence>
<gene>
    <name evidence="2" type="ORF">RAM05_02410</name>
</gene>
<dbReference type="EMBL" id="CP132375">
    <property type="protein sequence ID" value="WLS98883.1"/>
    <property type="molecule type" value="Genomic_DNA"/>
</dbReference>
<proteinExistence type="predicted"/>
<dbReference type="RefSeq" id="WP_025329822.1">
    <property type="nucleotide sequence ID" value="NZ_CP132375.1"/>
</dbReference>
<name>A0ABD7Z2W2_9NEIS</name>
<feature type="chain" id="PRO_5044866768" evidence="1">
    <location>
        <begin position="22"/>
        <end position="158"/>
    </location>
</feature>
<feature type="signal peptide" evidence="1">
    <location>
        <begin position="1"/>
        <end position="21"/>
    </location>
</feature>
<evidence type="ECO:0000313" key="2">
    <source>
        <dbReference type="EMBL" id="WLS98883.1"/>
    </source>
</evidence>
<accession>A0ABD7Z2W2</accession>
<protein>
    <submittedName>
        <fullName evidence="2">Uncharacterized protein</fullName>
    </submittedName>
</protein>
<organism evidence="2 3">
    <name type="scientific">Snodgrassella alvi</name>
    <dbReference type="NCBI Taxonomy" id="1196083"/>
    <lineage>
        <taxon>Bacteria</taxon>
        <taxon>Pseudomonadati</taxon>
        <taxon>Pseudomonadota</taxon>
        <taxon>Betaproteobacteria</taxon>
        <taxon>Neisseriales</taxon>
        <taxon>Neisseriaceae</taxon>
        <taxon>Snodgrassella</taxon>
    </lineage>
</organism>
<reference evidence="2 3" key="1">
    <citation type="submission" date="2023-08" db="EMBL/GenBank/DDBJ databases">
        <title>Complete genome sequences of 12 bacterial strains from the honey bee gut, resolved with long-read nanopore sequencing.</title>
        <authorList>
            <person name="Kwong W.K."/>
            <person name="Acheampong S."/>
            <person name="Polat M.F."/>
        </authorList>
    </citation>
    <scope>NUCLEOTIDE SEQUENCE [LARGE SCALE GENOMIC DNA]</scope>
    <source>
        <strain evidence="3">wkB9</strain>
    </source>
</reference>
<dbReference type="GeneID" id="32537733"/>
<sequence>MQKTLFIFFCLIFFSFHTALAGQNNLILFDKKTKIIFDKDIVILVTPSENTINKLKTSMGDDFYVMADDANYYFFLVYNYLKSINKPYLIKNDEAIFYFQKNGVLHKIQNNNSHLHWWALLYKHNEGKYKIVAFIDFEDEYKKFISDGDIYSKDEWNF</sequence>
<dbReference type="AlphaFoldDB" id="A0ABD7Z2W2"/>
<keyword evidence="1" id="KW-0732">Signal</keyword>
<dbReference type="Proteomes" id="UP001229773">
    <property type="component" value="Chromosome"/>
</dbReference>